<evidence type="ECO:0000313" key="2">
    <source>
        <dbReference type="EMBL" id="EFI95918.1"/>
    </source>
</evidence>
<keyword evidence="3" id="KW-1185">Reference proteome</keyword>
<feature type="region of interest" description="Disordered" evidence="1">
    <location>
        <begin position="496"/>
        <end position="515"/>
    </location>
</feature>
<dbReference type="EMBL" id="GL377307">
    <property type="protein sequence ID" value="EFI95918.1"/>
    <property type="molecule type" value="Genomic_DNA"/>
</dbReference>
<dbReference type="InterPro" id="IPR036047">
    <property type="entry name" value="F-box-like_dom_sf"/>
</dbReference>
<dbReference type="Proteomes" id="UP000007431">
    <property type="component" value="Unassembled WGS sequence"/>
</dbReference>
<dbReference type="HOGENOM" id="CLU_029044_0_0_1"/>
<dbReference type="AlphaFoldDB" id="D8Q6V3"/>
<dbReference type="OMA" id="AIAFNNM"/>
<sequence length="578" mass="62786">MDLIRRRYSSTTAAPSGRANGAARPRSSASGISSADYGGAGKTEPLRKRVSSVFSPLRKRASVASGASYASSSEAAETSVVAGNVAALGYLIREQDSDTESTDSIDDIRRPSGLGRTASFSSDRSPPSFAWTLESTEQQDQPRLHHSISSPSLLHGLAERIRSARDRSPGVNSLVPRFPLPPRHRVFDVPMEVLICIMSHLPRESVARAAVVARGFSEAAQNVLYGRIDLRTVRPSRQPQLLALLASRPQLTELVRTFICHNWPETEPPDEDSSVTSHPPALAHLAIALQNMPNLITLALPSFDVDVLRRHTAFGLRNLTFFDTVMAKEHRQALFNWLDGQINIVTFRLPELFDEAQEGEKSGPPQTSLSAPTHALLASPLLSPVSPSTPISPMSPTFSHLGLRFGRHVDRRSMEKVLSAAGATLGGMKSESPLEDAEPVEGLQSLTVYITSPDPGVDEVLYKIIHSVISRYSHLTSLALNCVPVTDEDFADFRSGMSTPDSARPGSPGMASSLMERPSSVMFPSHDLVSTPILSTAPIITSSPSRLSHKERLHINSWVKLCPTMRVVKLLSGAEWRA</sequence>
<name>D8Q6V3_SCHCM</name>
<evidence type="ECO:0000256" key="1">
    <source>
        <dbReference type="SAM" id="MobiDB-lite"/>
    </source>
</evidence>
<dbReference type="CDD" id="cd09917">
    <property type="entry name" value="F-box_SF"/>
    <property type="match status" value="1"/>
</dbReference>
<dbReference type="eggNOG" id="ENOG502SUAW">
    <property type="taxonomic scope" value="Eukaryota"/>
</dbReference>
<dbReference type="SUPFAM" id="SSF81383">
    <property type="entry name" value="F-box domain"/>
    <property type="match status" value="1"/>
</dbReference>
<proteinExistence type="predicted"/>
<gene>
    <name evidence="2" type="ORF">SCHCODRAFT_235238</name>
</gene>
<evidence type="ECO:0000313" key="3">
    <source>
        <dbReference type="Proteomes" id="UP000007431"/>
    </source>
</evidence>
<dbReference type="InParanoid" id="D8Q6V3"/>
<protein>
    <submittedName>
        <fullName evidence="2">Uncharacterized protein</fullName>
    </submittedName>
</protein>
<feature type="region of interest" description="Disordered" evidence="1">
    <location>
        <begin position="1"/>
        <end position="43"/>
    </location>
</feature>
<accession>D8Q6V3</accession>
<dbReference type="VEuPathDB" id="FungiDB:SCHCODRAFT_02669052"/>
<feature type="region of interest" description="Disordered" evidence="1">
    <location>
        <begin position="96"/>
        <end position="129"/>
    </location>
</feature>
<organism evidence="3">
    <name type="scientific">Schizophyllum commune (strain H4-8 / FGSC 9210)</name>
    <name type="common">Split gill fungus</name>
    <dbReference type="NCBI Taxonomy" id="578458"/>
    <lineage>
        <taxon>Eukaryota</taxon>
        <taxon>Fungi</taxon>
        <taxon>Dikarya</taxon>
        <taxon>Basidiomycota</taxon>
        <taxon>Agaricomycotina</taxon>
        <taxon>Agaricomycetes</taxon>
        <taxon>Agaricomycetidae</taxon>
        <taxon>Agaricales</taxon>
        <taxon>Schizophyllaceae</taxon>
        <taxon>Schizophyllum</taxon>
    </lineage>
</organism>
<reference evidence="2 3" key="1">
    <citation type="journal article" date="2010" name="Nat. Biotechnol.">
        <title>Genome sequence of the model mushroom Schizophyllum commune.</title>
        <authorList>
            <person name="Ohm R.A."/>
            <person name="de Jong J.F."/>
            <person name="Lugones L.G."/>
            <person name="Aerts A."/>
            <person name="Kothe E."/>
            <person name="Stajich J.E."/>
            <person name="de Vries R.P."/>
            <person name="Record E."/>
            <person name="Levasseur A."/>
            <person name="Baker S.E."/>
            <person name="Bartholomew K.A."/>
            <person name="Coutinho P.M."/>
            <person name="Erdmann S."/>
            <person name="Fowler T.J."/>
            <person name="Gathman A.C."/>
            <person name="Lombard V."/>
            <person name="Henrissat B."/>
            <person name="Knabe N."/>
            <person name="Kuees U."/>
            <person name="Lilly W.W."/>
            <person name="Lindquist E."/>
            <person name="Lucas S."/>
            <person name="Magnuson J.K."/>
            <person name="Piumi F."/>
            <person name="Raudaskoski M."/>
            <person name="Salamov A."/>
            <person name="Schmutz J."/>
            <person name="Schwarze F.W.M.R."/>
            <person name="vanKuyk P.A."/>
            <person name="Horton J.S."/>
            <person name="Grigoriev I.V."/>
            <person name="Woesten H.A.B."/>
        </authorList>
    </citation>
    <scope>NUCLEOTIDE SEQUENCE [LARGE SCALE GENOMIC DNA]</scope>
    <source>
        <strain evidence="3">H4-8 / FGSC 9210</strain>
    </source>
</reference>